<gene>
    <name evidence="2" type="ORF">PCOR1329_LOCUS6675</name>
</gene>
<evidence type="ECO:0008006" key="4">
    <source>
        <dbReference type="Google" id="ProtNLM"/>
    </source>
</evidence>
<reference evidence="2" key="1">
    <citation type="submission" date="2023-10" db="EMBL/GenBank/DDBJ databases">
        <authorList>
            <person name="Chen Y."/>
            <person name="Shah S."/>
            <person name="Dougan E. K."/>
            <person name="Thang M."/>
            <person name="Chan C."/>
        </authorList>
    </citation>
    <scope>NUCLEOTIDE SEQUENCE [LARGE SCALE GENOMIC DNA]</scope>
</reference>
<dbReference type="Proteomes" id="UP001189429">
    <property type="component" value="Unassembled WGS sequence"/>
</dbReference>
<feature type="region of interest" description="Disordered" evidence="1">
    <location>
        <begin position="1"/>
        <end position="32"/>
    </location>
</feature>
<feature type="compositionally biased region" description="Low complexity" evidence="1">
    <location>
        <begin position="22"/>
        <end position="31"/>
    </location>
</feature>
<proteinExistence type="predicted"/>
<organism evidence="2 3">
    <name type="scientific">Prorocentrum cordatum</name>
    <dbReference type="NCBI Taxonomy" id="2364126"/>
    <lineage>
        <taxon>Eukaryota</taxon>
        <taxon>Sar</taxon>
        <taxon>Alveolata</taxon>
        <taxon>Dinophyceae</taxon>
        <taxon>Prorocentrales</taxon>
        <taxon>Prorocentraceae</taxon>
        <taxon>Prorocentrum</taxon>
    </lineage>
</organism>
<evidence type="ECO:0000313" key="2">
    <source>
        <dbReference type="EMBL" id="CAK0797661.1"/>
    </source>
</evidence>
<keyword evidence="3" id="KW-1185">Reference proteome</keyword>
<comment type="caution">
    <text evidence="2">The sequence shown here is derived from an EMBL/GenBank/DDBJ whole genome shotgun (WGS) entry which is preliminary data.</text>
</comment>
<name>A0ABN9PWK9_9DINO</name>
<dbReference type="EMBL" id="CAUYUJ010001787">
    <property type="protein sequence ID" value="CAK0797661.1"/>
    <property type="molecule type" value="Genomic_DNA"/>
</dbReference>
<evidence type="ECO:0000313" key="3">
    <source>
        <dbReference type="Proteomes" id="UP001189429"/>
    </source>
</evidence>
<sequence length="218" mass="24315">MEPTTWPPSGTITASAEEWRRASPPSTAPTTRRSRRWLCSIENFGYVASEPISGSDCRLFVDGELVYITRGFSTVHLEGRVQDHQGHHGPDLQERRGSMELRLDGGALWVSFTSDRELSQSDDRNFGLLKHGGKLQVLRWPGETMDVRAMRLAPPQKPRADATDEELAAFAGFHNSVNPLEPWLPQPGGNVIGEQKSFACQWGPPLWESRQGELAHLC</sequence>
<evidence type="ECO:0000256" key="1">
    <source>
        <dbReference type="SAM" id="MobiDB-lite"/>
    </source>
</evidence>
<accession>A0ABN9PWK9</accession>
<protein>
    <recommendedName>
        <fullName evidence="4">Altered inheritance of mitochondria protein 24, mitochondrial</fullName>
    </recommendedName>
</protein>